<dbReference type="CDD" id="cd06433">
    <property type="entry name" value="GT_2_WfgS_like"/>
    <property type="match status" value="1"/>
</dbReference>
<dbReference type="GO" id="GO:0016758">
    <property type="term" value="F:hexosyltransferase activity"/>
    <property type="evidence" value="ECO:0007669"/>
    <property type="project" value="UniProtKB-ARBA"/>
</dbReference>
<dbReference type="Gene3D" id="3.90.550.10">
    <property type="entry name" value="Spore Coat Polysaccharide Biosynthesis Protein SpsA, Chain A"/>
    <property type="match status" value="1"/>
</dbReference>
<name>A0A9D9I895_9BACT</name>
<dbReference type="PANTHER" id="PTHR22916:SF67">
    <property type="entry name" value="COLANIC ACID BIOSYNTHESIS GLYCOSYL TRANSFERASE WCAE-RELATED"/>
    <property type="match status" value="1"/>
</dbReference>
<accession>A0A9D9I895</accession>
<gene>
    <name evidence="2" type="ORF">IAB99_04275</name>
</gene>
<evidence type="ECO:0000259" key="1">
    <source>
        <dbReference type="Pfam" id="PF00535"/>
    </source>
</evidence>
<dbReference type="AlphaFoldDB" id="A0A9D9I895"/>
<dbReference type="InterPro" id="IPR029044">
    <property type="entry name" value="Nucleotide-diphossugar_trans"/>
</dbReference>
<dbReference type="SUPFAM" id="SSF53448">
    <property type="entry name" value="Nucleotide-diphospho-sugar transferases"/>
    <property type="match status" value="1"/>
</dbReference>
<comment type="caution">
    <text evidence="2">The sequence shown here is derived from an EMBL/GenBank/DDBJ whole genome shotgun (WGS) entry which is preliminary data.</text>
</comment>
<dbReference type="InterPro" id="IPR001173">
    <property type="entry name" value="Glyco_trans_2-like"/>
</dbReference>
<dbReference type="PANTHER" id="PTHR22916">
    <property type="entry name" value="GLYCOSYLTRANSFERASE"/>
    <property type="match status" value="1"/>
</dbReference>
<proteinExistence type="predicted"/>
<reference evidence="2" key="1">
    <citation type="submission" date="2020-10" db="EMBL/GenBank/DDBJ databases">
        <authorList>
            <person name="Gilroy R."/>
        </authorList>
    </citation>
    <scope>NUCLEOTIDE SEQUENCE</scope>
    <source>
        <strain evidence="2">B1-15692</strain>
    </source>
</reference>
<reference evidence="2" key="2">
    <citation type="journal article" date="2021" name="PeerJ">
        <title>Extensive microbial diversity within the chicken gut microbiome revealed by metagenomics and culture.</title>
        <authorList>
            <person name="Gilroy R."/>
            <person name="Ravi A."/>
            <person name="Getino M."/>
            <person name="Pursley I."/>
            <person name="Horton D.L."/>
            <person name="Alikhan N.F."/>
            <person name="Baker D."/>
            <person name="Gharbi K."/>
            <person name="Hall N."/>
            <person name="Watson M."/>
            <person name="Adriaenssens E.M."/>
            <person name="Foster-Nyarko E."/>
            <person name="Jarju S."/>
            <person name="Secka A."/>
            <person name="Antonio M."/>
            <person name="Oren A."/>
            <person name="Chaudhuri R.R."/>
            <person name="La Ragione R."/>
            <person name="Hildebrand F."/>
            <person name="Pallen M.J."/>
        </authorList>
    </citation>
    <scope>NUCLEOTIDE SEQUENCE</scope>
    <source>
        <strain evidence="2">B1-15692</strain>
    </source>
</reference>
<protein>
    <submittedName>
        <fullName evidence="2">Glycosyltransferase</fullName>
    </submittedName>
</protein>
<evidence type="ECO:0000313" key="3">
    <source>
        <dbReference type="Proteomes" id="UP000823660"/>
    </source>
</evidence>
<dbReference type="Pfam" id="PF00535">
    <property type="entry name" value="Glycos_transf_2"/>
    <property type="match status" value="1"/>
</dbReference>
<dbReference type="Proteomes" id="UP000823660">
    <property type="component" value="Unassembled WGS sequence"/>
</dbReference>
<feature type="domain" description="Glycosyltransferase 2-like" evidence="1">
    <location>
        <begin position="4"/>
        <end position="168"/>
    </location>
</feature>
<sequence>MFISIVTVVFNGAMTIERTIQSVLKQGFKDYEYIIQDGCSKDNTLAIARSYEDKFEGRLTIYSEKDKGIYDAMNKGIAHAKGEYIWLVNADDYITDNALQAFYDFCKLTGFKEAVISSRMNLVDAETLQLKSTSSGGSLESYKNSCSKLKMGICHPASIVHRNIYKKIGVFDDRYYISADVDFCLRCYYANVPVLFTDLILTNMTDGGISNQLPIKKCIHDCNLRTSKFCKNWFHRIQYTVWYFIRLLIVKQIGYRTK</sequence>
<evidence type="ECO:0000313" key="2">
    <source>
        <dbReference type="EMBL" id="MBO8466963.1"/>
    </source>
</evidence>
<dbReference type="EMBL" id="JADIMH010000022">
    <property type="protein sequence ID" value="MBO8466963.1"/>
    <property type="molecule type" value="Genomic_DNA"/>
</dbReference>
<organism evidence="2 3">
    <name type="scientific">Candidatus Cryptobacteroides faecipullorum</name>
    <dbReference type="NCBI Taxonomy" id="2840764"/>
    <lineage>
        <taxon>Bacteria</taxon>
        <taxon>Pseudomonadati</taxon>
        <taxon>Bacteroidota</taxon>
        <taxon>Bacteroidia</taxon>
        <taxon>Bacteroidales</taxon>
        <taxon>Candidatus Cryptobacteroides</taxon>
    </lineage>
</organism>